<reference evidence="1 2" key="1">
    <citation type="submission" date="2016-10" db="EMBL/GenBank/DDBJ databases">
        <title>The genome sequence of Colletotrichum fioriniae PJ7.</title>
        <authorList>
            <person name="Baroncelli R."/>
        </authorList>
    </citation>
    <scope>NUCLEOTIDE SEQUENCE [LARGE SCALE GENOMIC DNA]</scope>
    <source>
        <strain evidence="1 2">IMI 384185</strain>
    </source>
</reference>
<dbReference type="Proteomes" id="UP001241169">
    <property type="component" value="Unassembled WGS sequence"/>
</dbReference>
<evidence type="ECO:0000313" key="1">
    <source>
        <dbReference type="EMBL" id="KAK1545342.1"/>
    </source>
</evidence>
<organism evidence="1 2">
    <name type="scientific">Colletotrichum paranaense</name>
    <dbReference type="NCBI Taxonomy" id="1914294"/>
    <lineage>
        <taxon>Eukaryota</taxon>
        <taxon>Fungi</taxon>
        <taxon>Dikarya</taxon>
        <taxon>Ascomycota</taxon>
        <taxon>Pezizomycotina</taxon>
        <taxon>Sordariomycetes</taxon>
        <taxon>Hypocreomycetidae</taxon>
        <taxon>Glomerellales</taxon>
        <taxon>Glomerellaceae</taxon>
        <taxon>Colletotrichum</taxon>
        <taxon>Colletotrichum acutatum species complex</taxon>
    </lineage>
</organism>
<name>A0ABQ9T0P0_9PEZI</name>
<comment type="caution">
    <text evidence="1">The sequence shown here is derived from an EMBL/GenBank/DDBJ whole genome shotgun (WGS) entry which is preliminary data.</text>
</comment>
<accession>A0ABQ9T0P0</accession>
<sequence length="117" mass="13264">MKCFLNHHVAIAVPVRRFDRCCAPIAEKTDGIQSNVRIPSRYAKSEQLKRQLLTMAFVSLGTPLQFAWICPPYPIHNSEVFVDIRSCGSSGSRDFPFQTKEKASRSARCYRSSGRLK</sequence>
<dbReference type="GeneID" id="85371030"/>
<dbReference type="RefSeq" id="XP_060354459.1">
    <property type="nucleotide sequence ID" value="XM_060487131.1"/>
</dbReference>
<proteinExistence type="predicted"/>
<keyword evidence="2" id="KW-1185">Reference proteome</keyword>
<gene>
    <name evidence="1" type="ORF">CPAR01_02844</name>
</gene>
<dbReference type="EMBL" id="MOPA01000002">
    <property type="protein sequence ID" value="KAK1545342.1"/>
    <property type="molecule type" value="Genomic_DNA"/>
</dbReference>
<protein>
    <submittedName>
        <fullName evidence="1">Uncharacterized protein</fullName>
    </submittedName>
</protein>
<evidence type="ECO:0000313" key="2">
    <source>
        <dbReference type="Proteomes" id="UP001241169"/>
    </source>
</evidence>